<keyword evidence="1" id="KW-1133">Transmembrane helix</keyword>
<name>A0AAX2DAK8_9PSED</name>
<keyword evidence="1" id="KW-0472">Membrane</keyword>
<evidence type="ECO:0000313" key="3">
    <source>
        <dbReference type="Proteomes" id="UP000183772"/>
    </source>
</evidence>
<dbReference type="Proteomes" id="UP000183772">
    <property type="component" value="Chromosome I"/>
</dbReference>
<dbReference type="EMBL" id="LT629790">
    <property type="protein sequence ID" value="SDU42964.1"/>
    <property type="molecule type" value="Genomic_DNA"/>
</dbReference>
<dbReference type="AlphaFoldDB" id="A0AAX2DAK8"/>
<gene>
    <name evidence="2" type="ORF">SAMN05216476_2066</name>
</gene>
<feature type="transmembrane region" description="Helical" evidence="1">
    <location>
        <begin position="12"/>
        <end position="32"/>
    </location>
</feature>
<evidence type="ECO:0000313" key="2">
    <source>
        <dbReference type="EMBL" id="SDU42964.1"/>
    </source>
</evidence>
<sequence>MFVEVTPTCVGYKISVLLLIVEVYVLFGTVIGERPMKKLSDLHEVFVSFKAERIESTSIAFFNKGLKIDLDEEGVLSRYSYVVGGGGGEQKQQRGKIFFAERYGGDGILRNGGGGRCGFDGDFQLKGIGPNQLVAKDADFADGNGLMSLNSAIYETLWSEIINIALPYGAVRSVAVIDTGLRFEFNNKSYLRGLLVRMPAVRPAHFISAVYFRERHIGALSNDAKRVRVVIKKLVEFLPLDREGCLSGSLHERLNLGLCELARRYAKQFAAARAKQIIHYNVTPSNLTLSGAWIDFSSVRIFSDLIPIDRVDYEQFVGEHILAIESIRNICYYLSKHKIVGLDDANEIAEGALNAFMQEYDCQSRLHCAMRMGFPVILLKHIVGSDVFFEFTDIVKELLAFDDFSTRFVANDAGWEGYECWGFRLYIALLRKKVLGIESDLLILKINPALLKKLIIAYDRFFDFLHCKADSVGVSFRNWVAGMAINVVRVNHIDAALAGLEDKIDDVVGGGKDLNNDVGRLVEDVVGAACLQFYNEDDARIPCWISRSLEIWFDFESGFYILRQAGQDLYSEKCLLRLAAQNPEVLKAIDFYSGVWDVVGWEEV</sequence>
<evidence type="ECO:0000256" key="1">
    <source>
        <dbReference type="SAM" id="Phobius"/>
    </source>
</evidence>
<protein>
    <recommendedName>
        <fullName evidence="4">MchC protein</fullName>
    </recommendedName>
</protein>
<accession>A0AAX2DAK8</accession>
<keyword evidence="1" id="KW-0812">Transmembrane</keyword>
<reference evidence="2 3" key="1">
    <citation type="submission" date="2016-10" db="EMBL/GenBank/DDBJ databases">
        <authorList>
            <person name="Varghese N."/>
            <person name="Submissions S."/>
        </authorList>
    </citation>
    <scope>NUCLEOTIDE SEQUENCE [LARGE SCALE GENOMIC DNA]</scope>
    <source>
        <strain evidence="2 3">DSM 16733</strain>
    </source>
</reference>
<organism evidence="2 3">
    <name type="scientific">Pseudomonas mediterranea</name>
    <dbReference type="NCBI Taxonomy" id="183795"/>
    <lineage>
        <taxon>Bacteria</taxon>
        <taxon>Pseudomonadati</taxon>
        <taxon>Pseudomonadota</taxon>
        <taxon>Gammaproteobacteria</taxon>
        <taxon>Pseudomonadales</taxon>
        <taxon>Pseudomonadaceae</taxon>
        <taxon>Pseudomonas</taxon>
    </lineage>
</organism>
<keyword evidence="3" id="KW-1185">Reference proteome</keyword>
<evidence type="ECO:0008006" key="4">
    <source>
        <dbReference type="Google" id="ProtNLM"/>
    </source>
</evidence>
<proteinExistence type="predicted"/>